<keyword evidence="2" id="KW-0677">Repeat</keyword>
<dbReference type="InterPro" id="IPR002885">
    <property type="entry name" value="PPR_rpt"/>
</dbReference>
<keyword evidence="5" id="KW-1185">Reference proteome</keyword>
<dbReference type="AlphaFoldDB" id="A0A9Q1JVS3"/>
<dbReference type="PANTHER" id="PTHR46128">
    <property type="entry name" value="MITOCHONDRIAL GROUP I INTRON SPLICING FACTOR CCM1"/>
    <property type="match status" value="1"/>
</dbReference>
<proteinExistence type="inferred from homology"/>
<sequence>MPLKNTPGLHRFIKHFSATPTTPTSTASSSWRIQAQQHQLISQISTILLQRHNWSSLLTPLNLSSQLNPPLFLRILNKIQSNPVISLNFFNWAKSNLGFQPDLKTHCKIVQILAGSGDTRPVKPILDSFIGVEPTTHVVNSMVQVCKERAEEFRLVFSLYGSMFRNGILYDMSTWTIIARVLCKTGKFERVVRLLELGVSNSVVFGLVIDWYSRTGDFGAAIDQVNEMCRRNLKPGFGIYGCILDGACKIGDLNVIESIIDAMREKKLLPEKLSAEYDTVIKKFCDLGKTYAAELLFKRARGEGVGLEDATFGFMLRVYSRGGRANEAIWLYRIISKEKILVKKMYYQELSDSLCKEKPSDDAYGLLVDLIKRGLSPNASDISMFMMKLGRIAKWKEAEDLLNVMLEAGLLPDSGCCHLLLEHYCNSDQTDSALLLHDKLEKLETLWDVKTYNVLLRALIIEKRVDEALRIFDCMRRKNVLSRATFLVMISGLSQEKEMRKAMQLHDEMLKMGLKPSSRTYRNLISVFK</sequence>
<name>A0A9Q1JVS3_9CARY</name>
<dbReference type="Pfam" id="PF01535">
    <property type="entry name" value="PPR"/>
    <property type="match status" value="4"/>
</dbReference>
<evidence type="ECO:0000256" key="2">
    <source>
        <dbReference type="ARBA" id="ARBA00022737"/>
    </source>
</evidence>
<feature type="repeat" description="PPR" evidence="3">
    <location>
        <begin position="482"/>
        <end position="516"/>
    </location>
</feature>
<gene>
    <name evidence="4" type="ORF">Cgig2_024274</name>
</gene>
<dbReference type="InterPro" id="IPR011990">
    <property type="entry name" value="TPR-like_helical_dom_sf"/>
</dbReference>
<feature type="repeat" description="PPR" evidence="3">
    <location>
        <begin position="201"/>
        <end position="235"/>
    </location>
</feature>
<dbReference type="OrthoDB" id="747253at2759"/>
<dbReference type="Pfam" id="PF13041">
    <property type="entry name" value="PPR_2"/>
    <property type="match status" value="1"/>
</dbReference>
<reference evidence="4" key="1">
    <citation type="submission" date="2022-04" db="EMBL/GenBank/DDBJ databases">
        <title>Carnegiea gigantea Genome sequencing and assembly v2.</title>
        <authorList>
            <person name="Copetti D."/>
            <person name="Sanderson M.J."/>
            <person name="Burquez A."/>
            <person name="Wojciechowski M.F."/>
        </authorList>
    </citation>
    <scope>NUCLEOTIDE SEQUENCE</scope>
    <source>
        <strain evidence="4">SGP5-SGP5p</strain>
        <tissue evidence="4">Aerial part</tissue>
    </source>
</reference>
<dbReference type="PANTHER" id="PTHR46128:SF211">
    <property type="entry name" value="PENTACOTRIPEPTIDE-REPEAT REGION OF PRORP DOMAIN-CONTAINING PROTEIN"/>
    <property type="match status" value="1"/>
</dbReference>
<comment type="caution">
    <text evidence="4">The sequence shown here is derived from an EMBL/GenBank/DDBJ whole genome shotgun (WGS) entry which is preliminary data.</text>
</comment>
<evidence type="ECO:0000256" key="1">
    <source>
        <dbReference type="ARBA" id="ARBA00007626"/>
    </source>
</evidence>
<dbReference type="EMBL" id="JAKOGI010000650">
    <property type="protein sequence ID" value="KAJ8431963.1"/>
    <property type="molecule type" value="Genomic_DNA"/>
</dbReference>
<evidence type="ECO:0008006" key="6">
    <source>
        <dbReference type="Google" id="ProtNLM"/>
    </source>
</evidence>
<dbReference type="NCBIfam" id="TIGR00756">
    <property type="entry name" value="PPR"/>
    <property type="match status" value="2"/>
</dbReference>
<evidence type="ECO:0000256" key="3">
    <source>
        <dbReference type="PROSITE-ProRule" id="PRU00708"/>
    </source>
</evidence>
<protein>
    <recommendedName>
        <fullName evidence="6">Pentatricopeptide repeat-containing protein</fullName>
    </recommendedName>
</protein>
<dbReference type="Proteomes" id="UP001153076">
    <property type="component" value="Unassembled WGS sequence"/>
</dbReference>
<evidence type="ECO:0000313" key="5">
    <source>
        <dbReference type="Proteomes" id="UP001153076"/>
    </source>
</evidence>
<accession>A0A9Q1JVS3</accession>
<comment type="similarity">
    <text evidence="1">Belongs to the PPR family. P subfamily.</text>
</comment>
<dbReference type="InterPro" id="IPR050872">
    <property type="entry name" value="PPR_P_subfamily"/>
</dbReference>
<dbReference type="Gene3D" id="1.25.40.10">
    <property type="entry name" value="Tetratricopeptide repeat domain"/>
    <property type="match status" value="4"/>
</dbReference>
<organism evidence="4 5">
    <name type="scientific">Carnegiea gigantea</name>
    <dbReference type="NCBI Taxonomy" id="171969"/>
    <lineage>
        <taxon>Eukaryota</taxon>
        <taxon>Viridiplantae</taxon>
        <taxon>Streptophyta</taxon>
        <taxon>Embryophyta</taxon>
        <taxon>Tracheophyta</taxon>
        <taxon>Spermatophyta</taxon>
        <taxon>Magnoliopsida</taxon>
        <taxon>eudicotyledons</taxon>
        <taxon>Gunneridae</taxon>
        <taxon>Pentapetalae</taxon>
        <taxon>Caryophyllales</taxon>
        <taxon>Cactineae</taxon>
        <taxon>Cactaceae</taxon>
        <taxon>Cactoideae</taxon>
        <taxon>Echinocereeae</taxon>
        <taxon>Carnegiea</taxon>
    </lineage>
</organism>
<dbReference type="PROSITE" id="PS51375">
    <property type="entry name" value="PPR"/>
    <property type="match status" value="3"/>
</dbReference>
<feature type="repeat" description="PPR" evidence="3">
    <location>
        <begin position="448"/>
        <end position="478"/>
    </location>
</feature>
<evidence type="ECO:0000313" key="4">
    <source>
        <dbReference type="EMBL" id="KAJ8431963.1"/>
    </source>
</evidence>